<feature type="coiled-coil region" evidence="2">
    <location>
        <begin position="732"/>
        <end position="829"/>
    </location>
</feature>
<feature type="compositionally biased region" description="Basic and acidic residues" evidence="3">
    <location>
        <begin position="873"/>
        <end position="891"/>
    </location>
</feature>
<evidence type="ECO:0000256" key="2">
    <source>
        <dbReference type="SAM" id="Coils"/>
    </source>
</evidence>
<protein>
    <submittedName>
        <fullName evidence="4">WEB family protein</fullName>
    </submittedName>
</protein>
<evidence type="ECO:0000313" key="5">
    <source>
        <dbReference type="Proteomes" id="UP001327560"/>
    </source>
</evidence>
<dbReference type="Proteomes" id="UP001327560">
    <property type="component" value="Chromosome 6"/>
</dbReference>
<dbReference type="GO" id="GO:0007131">
    <property type="term" value="P:reciprocal meiotic recombination"/>
    <property type="evidence" value="ECO:0007669"/>
    <property type="project" value="TreeGrafter"/>
</dbReference>
<feature type="coiled-coil region" evidence="2">
    <location>
        <begin position="241"/>
        <end position="289"/>
    </location>
</feature>
<feature type="coiled-coil region" evidence="2">
    <location>
        <begin position="393"/>
        <end position="457"/>
    </location>
</feature>
<proteinExistence type="predicted"/>
<feature type="region of interest" description="Disordered" evidence="3">
    <location>
        <begin position="847"/>
        <end position="932"/>
    </location>
</feature>
<feature type="coiled-coil region" evidence="2">
    <location>
        <begin position="528"/>
        <end position="699"/>
    </location>
</feature>
<gene>
    <name evidence="4" type="ORF">Cni_G18285</name>
</gene>
<organism evidence="4 5">
    <name type="scientific">Canna indica</name>
    <name type="common">Indian-shot</name>
    <dbReference type="NCBI Taxonomy" id="4628"/>
    <lineage>
        <taxon>Eukaryota</taxon>
        <taxon>Viridiplantae</taxon>
        <taxon>Streptophyta</taxon>
        <taxon>Embryophyta</taxon>
        <taxon>Tracheophyta</taxon>
        <taxon>Spermatophyta</taxon>
        <taxon>Magnoliopsida</taxon>
        <taxon>Liliopsida</taxon>
        <taxon>Zingiberales</taxon>
        <taxon>Cannaceae</taxon>
        <taxon>Canna</taxon>
    </lineage>
</organism>
<dbReference type="AlphaFoldDB" id="A0AAQ3KKD0"/>
<keyword evidence="5" id="KW-1185">Reference proteome</keyword>
<reference evidence="4 5" key="1">
    <citation type="submission" date="2023-10" db="EMBL/GenBank/DDBJ databases">
        <title>Chromosome-scale genome assembly provides insights into flower coloration mechanisms of Canna indica.</title>
        <authorList>
            <person name="Li C."/>
        </authorList>
    </citation>
    <scope>NUCLEOTIDE SEQUENCE [LARGE SCALE GENOMIC DNA]</scope>
    <source>
        <tissue evidence="4">Flower</tissue>
    </source>
</reference>
<sequence>MLSSKSKSGVSEASLHKGTPATPRAGKLARTASTKADPASPQQSARLSIDRSTKPIDSKPVIEQRTTKVISAQKQLRVTNEYEMQQTQLSAVQEELEKAKERQACVEKEKSQILEEIKSAKRSADEANGKIQDALVARRIAEEASEIDKFRAVELEQAAIEAAQHREEEWQKEVEIVRNQHATDVAALLATTQELHRVQHELAIAIGSKNSALSHADDAMKIAEIGAHKVELLSREVSRLKVLLDSTLESKEDELSELTKKQLHLQSKLDLVQENLKKADDRLLSYETEKTYILEELNEAKRLTDEASEKLGDNLAARMRAEKALETIKNRTSELEQEIIKSARKREEEWQKKFDSVEHQRAMKAATLLSTVEELEMAKCGLQVATDARNTALNQARDAVKNAETSEQKLQLLLQEVGHLEAALGSKMEMESQVSILRNELEEAKAAEKRLLQMETLMLELVIEISDAKKAESDASQKMDEWKSKAELLKIQLGKATEMQKSSSENVASVIKQQEERNAVTQSKEYEVAALRSKVDFLELEVDRHKTELDKSSQQFHLAQQEATEMGKTIQDLKSELQIMEEAKVHALENENAVVSNIQVLTEERNKLKRELDIAKCELEKVKKEMEGLDSKLQGVSLEARETKVRFLTKQFEADNARAEIDDLRMTAKKNEEGYGTMLENARCEIVCLQHLVERLKMEFDKLRFEWDSKALDFASFTERSEEETIAIKSDMEEVTHSVREAELRVSAAEEDELQMLNKLKRLDTEASAANNVTEQAKAENLQLKEMLLDKENEIQSISQENYDLISQEAAAMEKIKELSSLLREATNNKCEENADKRILLDEKMKRNAQEQQQPCMRDKRWKNGSTMNNDLSTEKDKDTELTYDELDSKIDGGSTLDSMEHGAFSPTKQQQQQQKKKKALMQKFGSLLRKK</sequence>
<feature type="compositionally biased region" description="Basic and acidic residues" evidence="3">
    <location>
        <begin position="48"/>
        <end position="63"/>
    </location>
</feature>
<dbReference type="EMBL" id="CP136895">
    <property type="protein sequence ID" value="WOL09532.1"/>
    <property type="molecule type" value="Genomic_DNA"/>
</dbReference>
<dbReference type="PANTHER" id="PTHR23160:SF20">
    <property type="entry name" value="OS02G0439200 PROTEIN"/>
    <property type="match status" value="1"/>
</dbReference>
<name>A0AAQ3KKD0_9LILI</name>
<keyword evidence="1 2" id="KW-0175">Coiled coil</keyword>
<feature type="coiled-coil region" evidence="2">
    <location>
        <begin position="318"/>
        <end position="360"/>
    </location>
</feature>
<dbReference type="PANTHER" id="PTHR23160">
    <property type="entry name" value="SYNAPTONEMAL COMPLEX PROTEIN-RELATED"/>
    <property type="match status" value="1"/>
</dbReference>
<evidence type="ECO:0000313" key="4">
    <source>
        <dbReference type="EMBL" id="WOL09532.1"/>
    </source>
</evidence>
<accession>A0AAQ3KKD0</accession>
<feature type="coiled-coil region" evidence="2">
    <location>
        <begin position="82"/>
        <end position="180"/>
    </location>
</feature>
<evidence type="ECO:0000256" key="3">
    <source>
        <dbReference type="SAM" id="MobiDB-lite"/>
    </source>
</evidence>
<evidence type="ECO:0000256" key="1">
    <source>
        <dbReference type="ARBA" id="ARBA00023054"/>
    </source>
</evidence>
<feature type="region of interest" description="Disordered" evidence="3">
    <location>
        <begin position="1"/>
        <end position="63"/>
    </location>
</feature>